<keyword evidence="4" id="KW-0805">Transcription regulation</keyword>
<evidence type="ECO:0000256" key="2">
    <source>
        <dbReference type="ARBA" id="ARBA00022771"/>
    </source>
</evidence>
<dbReference type="AlphaFoldDB" id="A0A814K3I2"/>
<dbReference type="GO" id="GO:0045944">
    <property type="term" value="P:positive regulation of transcription by RNA polymerase II"/>
    <property type="evidence" value="ECO:0007669"/>
    <property type="project" value="TreeGrafter"/>
</dbReference>
<evidence type="ECO:0000313" key="14">
    <source>
        <dbReference type="Proteomes" id="UP000663870"/>
    </source>
</evidence>
<name>A0A814K3I2_9BILA</name>
<dbReference type="Gene3D" id="3.30.50.10">
    <property type="entry name" value="Erythroid Transcription Factor GATA-1, subunit A"/>
    <property type="match status" value="1"/>
</dbReference>
<comment type="caution">
    <text evidence="11">The sequence shown here is derived from an EMBL/GenBank/DDBJ whole genome shotgun (WGS) entry which is preliminary data.</text>
</comment>
<evidence type="ECO:0000313" key="12">
    <source>
        <dbReference type="EMBL" id="CAF1340440.1"/>
    </source>
</evidence>
<dbReference type="GO" id="GO:0008270">
    <property type="term" value="F:zinc ion binding"/>
    <property type="evidence" value="ECO:0007669"/>
    <property type="project" value="UniProtKB-KW"/>
</dbReference>
<evidence type="ECO:0000256" key="5">
    <source>
        <dbReference type="ARBA" id="ARBA00023125"/>
    </source>
</evidence>
<evidence type="ECO:0000256" key="7">
    <source>
        <dbReference type="ARBA" id="ARBA00023170"/>
    </source>
</evidence>
<dbReference type="GO" id="GO:0000122">
    <property type="term" value="P:negative regulation of transcription by RNA polymerase II"/>
    <property type="evidence" value="ECO:0007669"/>
    <property type="project" value="TreeGrafter"/>
</dbReference>
<evidence type="ECO:0000259" key="10">
    <source>
        <dbReference type="PROSITE" id="PS51843"/>
    </source>
</evidence>
<evidence type="ECO:0000313" key="11">
    <source>
        <dbReference type="EMBL" id="CAF1044030.1"/>
    </source>
</evidence>
<dbReference type="InterPro" id="IPR050234">
    <property type="entry name" value="Nuclear_hormone_rcpt_NR1"/>
</dbReference>
<dbReference type="InterPro" id="IPR001628">
    <property type="entry name" value="Znf_hrmn_rcpt"/>
</dbReference>
<dbReference type="InterPro" id="IPR035500">
    <property type="entry name" value="NHR-like_dom_sf"/>
</dbReference>
<dbReference type="Proteomes" id="UP000663854">
    <property type="component" value="Unassembled WGS sequence"/>
</dbReference>
<keyword evidence="2" id="KW-0863">Zinc-finger</keyword>
<keyword evidence="3" id="KW-0862">Zinc</keyword>
<keyword evidence="14" id="KW-1185">Reference proteome</keyword>
<evidence type="ECO:0000259" key="9">
    <source>
        <dbReference type="PROSITE" id="PS51030"/>
    </source>
</evidence>
<dbReference type="EMBL" id="CAJNOH010000450">
    <property type="protein sequence ID" value="CAF1044030.1"/>
    <property type="molecule type" value="Genomic_DNA"/>
</dbReference>
<dbReference type="PROSITE" id="PS51843">
    <property type="entry name" value="NR_LBD"/>
    <property type="match status" value="1"/>
</dbReference>
<reference evidence="11" key="1">
    <citation type="submission" date="2021-02" db="EMBL/GenBank/DDBJ databases">
        <authorList>
            <person name="Nowell W R."/>
        </authorList>
    </citation>
    <scope>NUCLEOTIDE SEQUENCE</scope>
</reference>
<dbReference type="Proteomes" id="UP000663870">
    <property type="component" value="Unassembled WGS sequence"/>
</dbReference>
<dbReference type="PROSITE" id="PS51030">
    <property type="entry name" value="NUCLEAR_REC_DBD_2"/>
    <property type="match status" value="1"/>
</dbReference>
<keyword evidence="1" id="KW-0479">Metal-binding</keyword>
<organism evidence="11 13">
    <name type="scientific">Rotaria sordida</name>
    <dbReference type="NCBI Taxonomy" id="392033"/>
    <lineage>
        <taxon>Eukaryota</taxon>
        <taxon>Metazoa</taxon>
        <taxon>Spiralia</taxon>
        <taxon>Gnathifera</taxon>
        <taxon>Rotifera</taxon>
        <taxon>Eurotatoria</taxon>
        <taxon>Bdelloidea</taxon>
        <taxon>Philodinida</taxon>
        <taxon>Philodinidae</taxon>
        <taxon>Rotaria</taxon>
    </lineage>
</organism>
<keyword evidence="5" id="KW-0238">DNA-binding</keyword>
<accession>A0A814K3I2</accession>
<sequence>MSSNLWPTTGPKRQRIMIITADESIIDQIEKSNNVSLLKQIVLPSEDNNSETVDKQSKLQPLHKNNKSKDGSLICVVCGSSANGYNFGAITCESCKAFFRRHARKDPIAFHCDDKGDCKITFATRRNCSACRLAKCFNSGMQCDRLMTDEQKAAKRRQIEENRKLALNSNSKTNEEEFQLSSSTFSDDLITPIDTNILLTDFTYLLSPQPQQTLLSPEDLQRVETISHFYQNRIEFAARDGLPWDPSMHTRTFLQVVNSHSISVMRLLSFFKQVPEFSQLNVDDKVTLIKYNLLTVLGINCALSYNIETGEIIESDSDVPSNTQFFRVLHGYNVCRQAGKIFASFLHIAKYDRKIIELTIIILILTKGFSIISDHDEPILNNKMSVYCAQNYYTELLWKYMETMHGYEKTIKLFSELIVHVISWQTIHEEMRNNILRTLSPEDINELVPIMKSILRIS</sequence>
<dbReference type="Pfam" id="PF00105">
    <property type="entry name" value="zf-C4"/>
    <property type="match status" value="1"/>
</dbReference>
<evidence type="ECO:0000256" key="1">
    <source>
        <dbReference type="ARBA" id="ARBA00022723"/>
    </source>
</evidence>
<dbReference type="GO" id="GO:0004879">
    <property type="term" value="F:nuclear receptor activity"/>
    <property type="evidence" value="ECO:0007669"/>
    <property type="project" value="TreeGrafter"/>
</dbReference>
<evidence type="ECO:0000256" key="6">
    <source>
        <dbReference type="ARBA" id="ARBA00023163"/>
    </source>
</evidence>
<dbReference type="PRINTS" id="PR00047">
    <property type="entry name" value="STROIDFINGER"/>
</dbReference>
<gene>
    <name evidence="12" type="ORF">JXQ802_LOCUS31540</name>
    <name evidence="11" type="ORF">PYM288_LOCUS16794</name>
</gene>
<keyword evidence="6" id="KW-0804">Transcription</keyword>
<dbReference type="Gene3D" id="1.10.565.10">
    <property type="entry name" value="Retinoid X Receptor"/>
    <property type="match status" value="1"/>
</dbReference>
<dbReference type="SUPFAM" id="SSF48508">
    <property type="entry name" value="Nuclear receptor ligand-binding domain"/>
    <property type="match status" value="1"/>
</dbReference>
<keyword evidence="8" id="KW-0539">Nucleus</keyword>
<dbReference type="EMBL" id="CAJNOL010001343">
    <property type="protein sequence ID" value="CAF1340440.1"/>
    <property type="molecule type" value="Genomic_DNA"/>
</dbReference>
<evidence type="ECO:0000256" key="8">
    <source>
        <dbReference type="ARBA" id="ARBA00023242"/>
    </source>
</evidence>
<dbReference type="SUPFAM" id="SSF57716">
    <property type="entry name" value="Glucocorticoid receptor-like (DNA-binding domain)"/>
    <property type="match status" value="1"/>
</dbReference>
<dbReference type="PANTHER" id="PTHR24082">
    <property type="entry name" value="NUCLEAR HORMONE RECEPTOR"/>
    <property type="match status" value="1"/>
</dbReference>
<evidence type="ECO:0000256" key="4">
    <source>
        <dbReference type="ARBA" id="ARBA00023015"/>
    </source>
</evidence>
<dbReference type="GO" id="GO:0030154">
    <property type="term" value="P:cell differentiation"/>
    <property type="evidence" value="ECO:0007669"/>
    <property type="project" value="TreeGrafter"/>
</dbReference>
<dbReference type="SMART" id="SM00399">
    <property type="entry name" value="ZnF_C4"/>
    <property type="match status" value="1"/>
</dbReference>
<keyword evidence="7" id="KW-0675">Receptor</keyword>
<dbReference type="GO" id="GO:0000978">
    <property type="term" value="F:RNA polymerase II cis-regulatory region sequence-specific DNA binding"/>
    <property type="evidence" value="ECO:0007669"/>
    <property type="project" value="TreeGrafter"/>
</dbReference>
<feature type="domain" description="NR LBD" evidence="10">
    <location>
        <begin position="198"/>
        <end position="458"/>
    </location>
</feature>
<evidence type="ECO:0000256" key="3">
    <source>
        <dbReference type="ARBA" id="ARBA00022833"/>
    </source>
</evidence>
<proteinExistence type="predicted"/>
<dbReference type="InterPro" id="IPR000536">
    <property type="entry name" value="Nucl_hrmn_rcpt_lig-bd"/>
</dbReference>
<feature type="domain" description="Nuclear receptor" evidence="9">
    <location>
        <begin position="72"/>
        <end position="148"/>
    </location>
</feature>
<dbReference type="PROSITE" id="PS00031">
    <property type="entry name" value="NUCLEAR_REC_DBD_1"/>
    <property type="match status" value="1"/>
</dbReference>
<evidence type="ECO:0000313" key="13">
    <source>
        <dbReference type="Proteomes" id="UP000663854"/>
    </source>
</evidence>
<dbReference type="PANTHER" id="PTHR24082:SF283">
    <property type="entry name" value="NUCLEAR HORMONE RECEPTOR HR96"/>
    <property type="match status" value="1"/>
</dbReference>
<dbReference type="InterPro" id="IPR013088">
    <property type="entry name" value="Znf_NHR/GATA"/>
</dbReference>
<protein>
    <submittedName>
        <fullName evidence="11">Uncharacterized protein</fullName>
    </submittedName>
</protein>